<feature type="repeat" description="ANK" evidence="3">
    <location>
        <begin position="219"/>
        <end position="251"/>
    </location>
</feature>
<organism evidence="4 5">
    <name type="scientific">Paenibacillus hodogayensis</name>
    <dbReference type="NCBI Taxonomy" id="279208"/>
    <lineage>
        <taxon>Bacteria</taxon>
        <taxon>Bacillati</taxon>
        <taxon>Bacillota</taxon>
        <taxon>Bacilli</taxon>
        <taxon>Bacillales</taxon>
        <taxon>Paenibacillaceae</taxon>
        <taxon>Paenibacillus</taxon>
    </lineage>
</organism>
<keyword evidence="1" id="KW-0677">Repeat</keyword>
<dbReference type="InterPro" id="IPR036770">
    <property type="entry name" value="Ankyrin_rpt-contain_sf"/>
</dbReference>
<proteinExistence type="predicted"/>
<dbReference type="SMART" id="SM00248">
    <property type="entry name" value="ANK"/>
    <property type="match status" value="2"/>
</dbReference>
<dbReference type="Proteomes" id="UP001589619">
    <property type="component" value="Unassembled WGS sequence"/>
</dbReference>
<protein>
    <submittedName>
        <fullName evidence="4">Ankyrin repeat domain-containing protein</fullName>
    </submittedName>
</protein>
<dbReference type="Pfam" id="PF12796">
    <property type="entry name" value="Ank_2"/>
    <property type="match status" value="1"/>
</dbReference>
<dbReference type="PANTHER" id="PTHR24201">
    <property type="entry name" value="ANK_REP_REGION DOMAIN-CONTAINING PROTEIN"/>
    <property type="match status" value="1"/>
</dbReference>
<dbReference type="InterPro" id="IPR050776">
    <property type="entry name" value="Ank_Repeat/CDKN_Inhibitor"/>
</dbReference>
<comment type="caution">
    <text evidence="4">The sequence shown here is derived from an EMBL/GenBank/DDBJ whole genome shotgun (WGS) entry which is preliminary data.</text>
</comment>
<dbReference type="PROSITE" id="PS50088">
    <property type="entry name" value="ANK_REPEAT"/>
    <property type="match status" value="1"/>
</dbReference>
<evidence type="ECO:0000256" key="2">
    <source>
        <dbReference type="ARBA" id="ARBA00023043"/>
    </source>
</evidence>
<evidence type="ECO:0000256" key="3">
    <source>
        <dbReference type="PROSITE-ProRule" id="PRU00023"/>
    </source>
</evidence>
<dbReference type="InterPro" id="IPR002110">
    <property type="entry name" value="Ankyrin_rpt"/>
</dbReference>
<dbReference type="PROSITE" id="PS50297">
    <property type="entry name" value="ANK_REP_REGION"/>
    <property type="match status" value="1"/>
</dbReference>
<evidence type="ECO:0000313" key="5">
    <source>
        <dbReference type="Proteomes" id="UP001589619"/>
    </source>
</evidence>
<dbReference type="EMBL" id="JBHMAG010000012">
    <property type="protein sequence ID" value="MFB9753336.1"/>
    <property type="molecule type" value="Genomic_DNA"/>
</dbReference>
<accession>A0ABV5VZC6</accession>
<name>A0ABV5VZC6_9BACL</name>
<keyword evidence="2 3" id="KW-0040">ANK repeat</keyword>
<reference evidence="4 5" key="1">
    <citation type="submission" date="2024-09" db="EMBL/GenBank/DDBJ databases">
        <authorList>
            <person name="Sun Q."/>
            <person name="Mori K."/>
        </authorList>
    </citation>
    <scope>NUCLEOTIDE SEQUENCE [LARGE SCALE GENOMIC DNA]</scope>
    <source>
        <strain evidence="4 5">JCM 12520</strain>
    </source>
</reference>
<sequence length="285" mass="30623">MDGVSLLETIDPLFRQAVEAIDAGDEEALKRLLTVYPRLVRERADCGEGYFRQPYLLWFVAENPIRNGKLPGNIASVAQLLIGMAQSESPDSLQSQLDYTLMLVSSGRVARECGVQLRLIDLLVEAGAVPDGAVIPALAHRETAAVGRLLKRGATLTLPVAVGLDRTEDVARLAPTAGPEERRLALAAAAFYGHARILGLLLGFGGVDLDAYCPAGFHAHSTPLHQAVQSGSFDAVRTLVEAGARLDVTDLVFQGTPLGWAKHMEQTAIAAYLNKQNGQSQQEVY</sequence>
<evidence type="ECO:0000256" key="1">
    <source>
        <dbReference type="ARBA" id="ARBA00022737"/>
    </source>
</evidence>
<keyword evidence="5" id="KW-1185">Reference proteome</keyword>
<dbReference type="Gene3D" id="1.25.40.20">
    <property type="entry name" value="Ankyrin repeat-containing domain"/>
    <property type="match status" value="1"/>
</dbReference>
<dbReference type="RefSeq" id="WP_344901693.1">
    <property type="nucleotide sequence ID" value="NZ_BAAAYO010000001.1"/>
</dbReference>
<dbReference type="SUPFAM" id="SSF48403">
    <property type="entry name" value="Ankyrin repeat"/>
    <property type="match status" value="1"/>
</dbReference>
<evidence type="ECO:0000313" key="4">
    <source>
        <dbReference type="EMBL" id="MFB9753336.1"/>
    </source>
</evidence>
<gene>
    <name evidence="4" type="ORF">ACFFNY_17365</name>
</gene>